<dbReference type="InterPro" id="IPR013083">
    <property type="entry name" value="Znf_RING/FYVE/PHD"/>
</dbReference>
<reference evidence="8 9" key="1">
    <citation type="submission" date="2020-10" db="EMBL/GenBank/DDBJ databases">
        <title>Pygocentrus nattereri (red-bellied piranha) genome, fPygNat1, primary haplotype.</title>
        <authorList>
            <person name="Myers G."/>
            <person name="Meyer A."/>
            <person name="Karagic N."/>
            <person name="Pippel M."/>
            <person name="Winkler S."/>
            <person name="Tracey A."/>
            <person name="Wood J."/>
            <person name="Formenti G."/>
            <person name="Howe K."/>
            <person name="Fedrigo O."/>
            <person name="Jarvis E.D."/>
        </authorList>
    </citation>
    <scope>NUCLEOTIDE SEQUENCE [LARGE SCALE GENOMIC DNA]</scope>
</reference>
<keyword evidence="5" id="KW-0175">Coiled coil</keyword>
<keyword evidence="9" id="KW-1185">Reference proteome</keyword>
<evidence type="ECO:0000256" key="5">
    <source>
        <dbReference type="SAM" id="Coils"/>
    </source>
</evidence>
<keyword evidence="1" id="KW-0479">Metal-binding</keyword>
<dbReference type="GeneTree" id="ENSGT00390000013512"/>
<feature type="region of interest" description="Disordered" evidence="6">
    <location>
        <begin position="495"/>
        <end position="577"/>
    </location>
</feature>
<evidence type="ECO:0000256" key="1">
    <source>
        <dbReference type="ARBA" id="ARBA00022723"/>
    </source>
</evidence>
<organism evidence="8 9">
    <name type="scientific">Pygocentrus nattereri</name>
    <name type="common">Red-bellied piranha</name>
    <dbReference type="NCBI Taxonomy" id="42514"/>
    <lineage>
        <taxon>Eukaryota</taxon>
        <taxon>Metazoa</taxon>
        <taxon>Chordata</taxon>
        <taxon>Craniata</taxon>
        <taxon>Vertebrata</taxon>
        <taxon>Euteleostomi</taxon>
        <taxon>Actinopterygii</taxon>
        <taxon>Neopterygii</taxon>
        <taxon>Teleostei</taxon>
        <taxon>Ostariophysi</taxon>
        <taxon>Characiformes</taxon>
        <taxon>Characoidei</taxon>
        <taxon>Pygocentrus</taxon>
    </lineage>
</organism>
<feature type="region of interest" description="Disordered" evidence="6">
    <location>
        <begin position="454"/>
        <end position="475"/>
    </location>
</feature>
<feature type="region of interest" description="Disordered" evidence="6">
    <location>
        <begin position="403"/>
        <end position="425"/>
    </location>
</feature>
<evidence type="ECO:0000256" key="4">
    <source>
        <dbReference type="PROSITE-ProRule" id="PRU00175"/>
    </source>
</evidence>
<dbReference type="AlphaFoldDB" id="A0A3B4CCB1"/>
<name>A0A3B4CCB1_PYGNA</name>
<dbReference type="PANTHER" id="PTHR14609">
    <property type="entry name" value="RING FINGER PROTEIN 219"/>
    <property type="match status" value="1"/>
</dbReference>
<keyword evidence="3" id="KW-0862">Zinc</keyword>
<dbReference type="GO" id="GO:0008270">
    <property type="term" value="F:zinc ion binding"/>
    <property type="evidence" value="ECO:0007669"/>
    <property type="project" value="UniProtKB-KW"/>
</dbReference>
<keyword evidence="2 4" id="KW-0863">Zinc-finger</keyword>
<dbReference type="InterPro" id="IPR001841">
    <property type="entry name" value="Znf_RING"/>
</dbReference>
<evidence type="ECO:0000256" key="3">
    <source>
        <dbReference type="ARBA" id="ARBA00022833"/>
    </source>
</evidence>
<dbReference type="GO" id="GO:0004842">
    <property type="term" value="F:ubiquitin-protein transferase activity"/>
    <property type="evidence" value="ECO:0007669"/>
    <property type="project" value="InterPro"/>
</dbReference>
<dbReference type="OMA" id="PEAECGT"/>
<feature type="coiled-coil region" evidence="5">
    <location>
        <begin position="89"/>
        <end position="123"/>
    </location>
</feature>
<dbReference type="GO" id="GO:0006275">
    <property type="term" value="P:regulation of DNA replication"/>
    <property type="evidence" value="ECO:0007669"/>
    <property type="project" value="InterPro"/>
</dbReference>
<feature type="domain" description="RING-type" evidence="7">
    <location>
        <begin position="18"/>
        <end position="56"/>
    </location>
</feature>
<evidence type="ECO:0000313" key="9">
    <source>
        <dbReference type="Proteomes" id="UP001501920"/>
    </source>
</evidence>
<dbReference type="Proteomes" id="UP001501920">
    <property type="component" value="Chromosome 30"/>
</dbReference>
<dbReference type="SUPFAM" id="SSF57850">
    <property type="entry name" value="RING/U-box"/>
    <property type="match status" value="1"/>
</dbReference>
<reference evidence="8" key="2">
    <citation type="submission" date="2025-08" db="UniProtKB">
        <authorList>
            <consortium name="Ensembl"/>
        </authorList>
    </citation>
    <scope>IDENTIFICATION</scope>
</reference>
<gene>
    <name evidence="8" type="primary">OBI1</name>
</gene>
<feature type="compositionally biased region" description="Acidic residues" evidence="6">
    <location>
        <begin position="465"/>
        <end position="474"/>
    </location>
</feature>
<evidence type="ECO:0000313" key="8">
    <source>
        <dbReference type="Ensembl" id="ENSPNAP00000008516.2"/>
    </source>
</evidence>
<feature type="compositionally biased region" description="Polar residues" evidence="6">
    <location>
        <begin position="253"/>
        <end position="269"/>
    </location>
</feature>
<feature type="compositionally biased region" description="Low complexity" evidence="6">
    <location>
        <begin position="403"/>
        <end position="412"/>
    </location>
</feature>
<sequence length="577" mass="63232">MAQSCQSVTLSLTLPIACQICLGKVRKPKICSNSHVFCSTCIDVWLQKCSQCPTCRVAVTPENPCREIIGATNDSESNENHSVKRRLRKTRGELILQEYEDEIETLLKENEDLRSKNLSLETQLKTALEPSTLFVAQTETEAVDPSLLQESAKKLKAANELYQKVKQDVEKLKEANKTLRSQNVDLIQENMRLKAEVESRSPQKFGRYTVAALEAKILQQEREMTQLKKALERSDKYIEELEAQVSKSRREGANTTEDSQSKGSVSGGTQAAGKTAHYRVCSSNIFLQPPLCSPATRSLSEMEEASVCTDLERKSINLPNSHGFLLTTSDTCRGIGFLNEALSPRNDALQNITVPVPSTPSSAFSSLSLRSPAVCSERKPSFKRLTYLRRLSFDDCSSSSSFSASASVDQSSKAGQVDKDGSFSHRNVLNTGKEALWSGWQDIKPASFLSANENSAGFKQRESEDGSSVDEAEASEASMDLAYLDKISELDSMMAEGEPSHHSPLLSHPPACNAPLTPKLEAHLDVLADPGSVRKQQRTSDAQDGSRNGPECSGESTKRKCSVSLASASPSKMSKMK</sequence>
<proteinExistence type="predicted"/>
<protein>
    <recommendedName>
        <fullName evidence="7">RING-type domain-containing protein</fullName>
    </recommendedName>
</protein>
<accession>A0A3B4CCB1</accession>
<evidence type="ECO:0000256" key="6">
    <source>
        <dbReference type="SAM" id="MobiDB-lite"/>
    </source>
</evidence>
<dbReference type="PROSITE" id="PS50089">
    <property type="entry name" value="ZF_RING_2"/>
    <property type="match status" value="1"/>
</dbReference>
<feature type="compositionally biased region" description="Low complexity" evidence="6">
    <location>
        <begin position="562"/>
        <end position="577"/>
    </location>
</feature>
<dbReference type="PANTHER" id="PTHR14609:SF1">
    <property type="entry name" value="ORC UBIQUITIN LIGASE 1"/>
    <property type="match status" value="1"/>
</dbReference>
<evidence type="ECO:0000259" key="7">
    <source>
        <dbReference type="PROSITE" id="PS50089"/>
    </source>
</evidence>
<evidence type="ECO:0000256" key="2">
    <source>
        <dbReference type="ARBA" id="ARBA00022771"/>
    </source>
</evidence>
<dbReference type="STRING" id="42514.ENSPNAP00000008516"/>
<reference evidence="8" key="3">
    <citation type="submission" date="2025-09" db="UniProtKB">
        <authorList>
            <consortium name="Ensembl"/>
        </authorList>
    </citation>
    <scope>IDENTIFICATION</scope>
</reference>
<dbReference type="GO" id="GO:0006513">
    <property type="term" value="P:protein monoubiquitination"/>
    <property type="evidence" value="ECO:0007669"/>
    <property type="project" value="InterPro"/>
</dbReference>
<dbReference type="Ensembl" id="ENSPNAT00000034949.2">
    <property type="protein sequence ID" value="ENSPNAP00000008516.2"/>
    <property type="gene ID" value="ENSPNAG00000003032.2"/>
</dbReference>
<dbReference type="Gene3D" id="3.30.40.10">
    <property type="entry name" value="Zinc/RING finger domain, C3HC4 (zinc finger)"/>
    <property type="match status" value="1"/>
</dbReference>
<dbReference type="InterPro" id="IPR039209">
    <property type="entry name" value="OBI1"/>
</dbReference>
<feature type="region of interest" description="Disordered" evidence="6">
    <location>
        <begin position="244"/>
        <end position="270"/>
    </location>
</feature>